<dbReference type="AlphaFoldDB" id="A0AAX6EZ66"/>
<dbReference type="EMBL" id="JANAVB010033017">
    <property type="protein sequence ID" value="KAJ6809336.1"/>
    <property type="molecule type" value="Genomic_DNA"/>
</dbReference>
<comment type="caution">
    <text evidence="2">The sequence shown here is derived from an EMBL/GenBank/DDBJ whole genome shotgun (WGS) entry which is preliminary data.</text>
</comment>
<evidence type="ECO:0000313" key="2">
    <source>
        <dbReference type="EMBL" id="KAJ6809336.1"/>
    </source>
</evidence>
<reference evidence="2" key="2">
    <citation type="submission" date="2023-04" db="EMBL/GenBank/DDBJ databases">
        <authorList>
            <person name="Bruccoleri R.E."/>
            <person name="Oakeley E.J."/>
            <person name="Faust A.-M."/>
            <person name="Dessus-Babus S."/>
            <person name="Altorfer M."/>
            <person name="Burckhardt D."/>
            <person name="Oertli M."/>
            <person name="Naumann U."/>
            <person name="Petersen F."/>
            <person name="Wong J."/>
        </authorList>
    </citation>
    <scope>NUCLEOTIDE SEQUENCE</scope>
    <source>
        <strain evidence="2">GSM-AAB239-AS_SAM_17_03QT</strain>
        <tissue evidence="2">Leaf</tissue>
    </source>
</reference>
<protein>
    <submittedName>
        <fullName evidence="2">Uncharacterized protein</fullName>
    </submittedName>
</protein>
<name>A0AAX6EZ66_IRIPA</name>
<feature type="compositionally biased region" description="Low complexity" evidence="1">
    <location>
        <begin position="1"/>
        <end position="12"/>
    </location>
</feature>
<accession>A0AAX6EZ66</accession>
<dbReference type="Proteomes" id="UP001140949">
    <property type="component" value="Unassembled WGS sequence"/>
</dbReference>
<proteinExistence type="predicted"/>
<organism evidence="2 3">
    <name type="scientific">Iris pallida</name>
    <name type="common">Sweet iris</name>
    <dbReference type="NCBI Taxonomy" id="29817"/>
    <lineage>
        <taxon>Eukaryota</taxon>
        <taxon>Viridiplantae</taxon>
        <taxon>Streptophyta</taxon>
        <taxon>Embryophyta</taxon>
        <taxon>Tracheophyta</taxon>
        <taxon>Spermatophyta</taxon>
        <taxon>Magnoliopsida</taxon>
        <taxon>Liliopsida</taxon>
        <taxon>Asparagales</taxon>
        <taxon>Iridaceae</taxon>
        <taxon>Iridoideae</taxon>
        <taxon>Irideae</taxon>
        <taxon>Iris</taxon>
    </lineage>
</organism>
<reference evidence="2" key="1">
    <citation type="journal article" date="2023" name="GigaByte">
        <title>Genome assembly of the bearded iris, Iris pallida Lam.</title>
        <authorList>
            <person name="Bruccoleri R.E."/>
            <person name="Oakeley E.J."/>
            <person name="Faust A.M.E."/>
            <person name="Altorfer M."/>
            <person name="Dessus-Babus S."/>
            <person name="Burckhardt D."/>
            <person name="Oertli M."/>
            <person name="Naumann U."/>
            <person name="Petersen F."/>
            <person name="Wong J."/>
        </authorList>
    </citation>
    <scope>NUCLEOTIDE SEQUENCE</scope>
    <source>
        <strain evidence="2">GSM-AAB239-AS_SAM_17_03QT</strain>
    </source>
</reference>
<evidence type="ECO:0000313" key="3">
    <source>
        <dbReference type="Proteomes" id="UP001140949"/>
    </source>
</evidence>
<evidence type="ECO:0000256" key="1">
    <source>
        <dbReference type="SAM" id="MobiDB-lite"/>
    </source>
</evidence>
<sequence length="99" mass="11333">MVVPSSSSTVVPKNSPTGHGRRRRWQPSESVGLELERNRRLLRSSTKLAVMLGGRSGIPTRQRRRPGERKEERDCRENECSADCDVSVYWEPCCTYIIK</sequence>
<gene>
    <name evidence="2" type="ORF">M6B38_160195</name>
</gene>
<keyword evidence="3" id="KW-1185">Reference proteome</keyword>
<feature type="region of interest" description="Disordered" evidence="1">
    <location>
        <begin position="1"/>
        <end position="30"/>
    </location>
</feature>